<proteinExistence type="predicted"/>
<dbReference type="EMBL" id="UINC01091977">
    <property type="protein sequence ID" value="SVC45176.1"/>
    <property type="molecule type" value="Genomic_DNA"/>
</dbReference>
<name>A0A382M8K2_9ZZZZ</name>
<sequence length="27" mass="2997">MSKGLPNPQKDFSSWYMQVVARAGLAD</sequence>
<protein>
    <submittedName>
        <fullName evidence="1">Uncharacterized protein</fullName>
    </submittedName>
</protein>
<organism evidence="1">
    <name type="scientific">marine metagenome</name>
    <dbReference type="NCBI Taxonomy" id="408172"/>
    <lineage>
        <taxon>unclassified sequences</taxon>
        <taxon>metagenomes</taxon>
        <taxon>ecological metagenomes</taxon>
    </lineage>
</organism>
<gene>
    <name evidence="1" type="ORF">METZ01_LOCUS298030</name>
</gene>
<accession>A0A382M8K2</accession>
<feature type="non-terminal residue" evidence="1">
    <location>
        <position position="27"/>
    </location>
</feature>
<reference evidence="1" key="1">
    <citation type="submission" date="2018-05" db="EMBL/GenBank/DDBJ databases">
        <authorList>
            <person name="Lanie J.A."/>
            <person name="Ng W.-L."/>
            <person name="Kazmierczak K.M."/>
            <person name="Andrzejewski T.M."/>
            <person name="Davidsen T.M."/>
            <person name="Wayne K.J."/>
            <person name="Tettelin H."/>
            <person name="Glass J.I."/>
            <person name="Rusch D."/>
            <person name="Podicherti R."/>
            <person name="Tsui H.-C.T."/>
            <person name="Winkler M.E."/>
        </authorList>
    </citation>
    <scope>NUCLEOTIDE SEQUENCE</scope>
</reference>
<evidence type="ECO:0000313" key="1">
    <source>
        <dbReference type="EMBL" id="SVC45176.1"/>
    </source>
</evidence>
<dbReference type="AlphaFoldDB" id="A0A382M8K2"/>